<dbReference type="Gene3D" id="3.40.630.10">
    <property type="entry name" value="Zn peptidases"/>
    <property type="match status" value="1"/>
</dbReference>
<keyword evidence="6" id="KW-1185">Reference proteome</keyword>
<reference evidence="5" key="1">
    <citation type="journal article" date="2018" name="Int. J. Syst. Evol. Microbiol.">
        <title>Neptunicella marina gen. nov., sp. nov., isolated from surface seawater.</title>
        <authorList>
            <person name="Liu X."/>
            <person name="Lai Q."/>
            <person name="Du Y."/>
            <person name="Zhang X."/>
            <person name="Liu Z."/>
            <person name="Sun F."/>
            <person name="Shao Z."/>
        </authorList>
    </citation>
    <scope>NUCLEOTIDE SEQUENCE</scope>
    <source>
        <strain evidence="5">S27-2</strain>
    </source>
</reference>
<dbReference type="InterPro" id="IPR002933">
    <property type="entry name" value="Peptidase_M20"/>
</dbReference>
<feature type="binding site" evidence="2">
    <location>
        <position position="396"/>
    </location>
    <ligand>
        <name>Mn(2+)</name>
        <dbReference type="ChEBI" id="CHEBI:29035"/>
        <label>2</label>
    </ligand>
</feature>
<protein>
    <submittedName>
        <fullName evidence="5">Amidohydrolase</fullName>
    </submittedName>
</protein>
<reference evidence="5" key="2">
    <citation type="submission" date="2020-08" db="EMBL/GenBank/DDBJ databases">
        <authorList>
            <person name="Lai Q."/>
        </authorList>
    </citation>
    <scope>NUCLEOTIDE SEQUENCE</scope>
    <source>
        <strain evidence="5">S27-2</strain>
    </source>
</reference>
<feature type="binding site" evidence="2">
    <location>
        <position position="129"/>
    </location>
    <ligand>
        <name>Mn(2+)</name>
        <dbReference type="ChEBI" id="CHEBI:29035"/>
        <label>2</label>
    </ligand>
</feature>
<evidence type="ECO:0000256" key="2">
    <source>
        <dbReference type="PIRSR" id="PIRSR005962-1"/>
    </source>
</evidence>
<name>A0A8J6IXE6_9ALTE</name>
<dbReference type="PANTHER" id="PTHR11014:SF63">
    <property type="entry name" value="METALLOPEPTIDASE, PUTATIVE (AFU_ORTHOLOGUE AFUA_6G09600)-RELATED"/>
    <property type="match status" value="1"/>
</dbReference>
<evidence type="ECO:0000313" key="5">
    <source>
        <dbReference type="EMBL" id="MBC3767704.1"/>
    </source>
</evidence>
<evidence type="ECO:0000256" key="1">
    <source>
        <dbReference type="ARBA" id="ARBA00022801"/>
    </source>
</evidence>
<sequence length="427" mass="46434">MKKWLAYPLLLCCMTASAQDVRDAAAKLQDQVVKWRRHFHQHPELSNREFATAKYVANYLKKLGLEVKTGVAHTGVVAVLDSGNPGPTVALRADMDALPVKEMNELPFRSQAMGGYNGKSVPVMHACGHDTHIAMLMGAATILSENKSSLQGKVKFVFQPAEEGVPAGERGGAELMVEQGVMQGVDVVFGLHISSDLDVGSVEYRDGGIMAGVDPFKIVIKGKQSHGAYPWQSVDPIVTSAQVIMGLQTIVSREIKLLDNAAVVTVGSIHGGVRSNIIPDKVEMLGTIRTLNPVARNKVYQSLPNKVEHIAASMGAEAEVTLPLEQSYPITYNDPALMSKMLPTLKRTAGEEHTLYTQAVTGAEDFSFFQQQVPGLYLFVGGKALDMPREKAPDHHTPYFVIDESGMQLGVELLTNLTLDYMKSAKH</sequence>
<dbReference type="PANTHER" id="PTHR11014">
    <property type="entry name" value="PEPTIDASE M20 FAMILY MEMBER"/>
    <property type="match status" value="1"/>
</dbReference>
<evidence type="ECO:0000256" key="3">
    <source>
        <dbReference type="SAM" id="SignalP"/>
    </source>
</evidence>
<dbReference type="InterPro" id="IPR011650">
    <property type="entry name" value="Peptidase_M20_dimer"/>
</dbReference>
<feature type="chain" id="PRO_5035170021" evidence="3">
    <location>
        <begin position="19"/>
        <end position="427"/>
    </location>
</feature>
<dbReference type="GO" id="GO:0046872">
    <property type="term" value="F:metal ion binding"/>
    <property type="evidence" value="ECO:0007669"/>
    <property type="project" value="UniProtKB-KW"/>
</dbReference>
<accession>A0A8J6IXE6</accession>
<dbReference type="Proteomes" id="UP000601768">
    <property type="component" value="Unassembled WGS sequence"/>
</dbReference>
<dbReference type="InterPro" id="IPR017439">
    <property type="entry name" value="Amidohydrolase"/>
</dbReference>
<comment type="caution">
    <text evidence="5">The sequence shown here is derived from an EMBL/GenBank/DDBJ whole genome shotgun (WGS) entry which is preliminary data.</text>
</comment>
<dbReference type="GO" id="GO:0019877">
    <property type="term" value="P:diaminopimelate biosynthetic process"/>
    <property type="evidence" value="ECO:0007669"/>
    <property type="project" value="UniProtKB-ARBA"/>
</dbReference>
<dbReference type="InterPro" id="IPR036264">
    <property type="entry name" value="Bact_exopeptidase_dim_dom"/>
</dbReference>
<dbReference type="Gene3D" id="3.30.70.360">
    <property type="match status" value="1"/>
</dbReference>
<evidence type="ECO:0000259" key="4">
    <source>
        <dbReference type="Pfam" id="PF07687"/>
    </source>
</evidence>
<feature type="binding site" evidence="2">
    <location>
        <position position="192"/>
    </location>
    <ligand>
        <name>Mn(2+)</name>
        <dbReference type="ChEBI" id="CHEBI:29035"/>
        <label>2</label>
    </ligand>
</feature>
<dbReference type="FunFam" id="3.30.70.360:FF:000001">
    <property type="entry name" value="N-acetyldiaminopimelate deacetylase"/>
    <property type="match status" value="1"/>
</dbReference>
<keyword evidence="2" id="KW-0464">Manganese</keyword>
<dbReference type="PIRSF" id="PIRSF005962">
    <property type="entry name" value="Pept_M20D_amidohydro"/>
    <property type="match status" value="1"/>
</dbReference>
<dbReference type="EMBL" id="JACNEP010000023">
    <property type="protein sequence ID" value="MBC3767704.1"/>
    <property type="molecule type" value="Genomic_DNA"/>
</dbReference>
<feature type="domain" description="Peptidase M20 dimerisation" evidence="4">
    <location>
        <begin position="216"/>
        <end position="310"/>
    </location>
</feature>
<dbReference type="SUPFAM" id="SSF53187">
    <property type="entry name" value="Zn-dependent exopeptidases"/>
    <property type="match status" value="1"/>
</dbReference>
<comment type="cofactor">
    <cofactor evidence="2">
        <name>Mn(2+)</name>
        <dbReference type="ChEBI" id="CHEBI:29035"/>
    </cofactor>
    <text evidence="2">The Mn(2+) ion enhances activity.</text>
</comment>
<feature type="binding site" evidence="2">
    <location>
        <position position="127"/>
    </location>
    <ligand>
        <name>Mn(2+)</name>
        <dbReference type="ChEBI" id="CHEBI:29035"/>
        <label>2</label>
    </ligand>
</feature>
<keyword evidence="2" id="KW-0479">Metal-binding</keyword>
<feature type="signal peptide" evidence="3">
    <location>
        <begin position="1"/>
        <end position="18"/>
    </location>
</feature>
<dbReference type="Pfam" id="PF01546">
    <property type="entry name" value="Peptidase_M20"/>
    <property type="match status" value="1"/>
</dbReference>
<feature type="binding site" evidence="2">
    <location>
        <position position="163"/>
    </location>
    <ligand>
        <name>Mn(2+)</name>
        <dbReference type="ChEBI" id="CHEBI:29035"/>
        <label>2</label>
    </ligand>
</feature>
<dbReference type="Pfam" id="PF07687">
    <property type="entry name" value="M20_dimer"/>
    <property type="match status" value="1"/>
</dbReference>
<gene>
    <name evidence="5" type="ORF">H8B19_17630</name>
</gene>
<keyword evidence="3" id="KW-0732">Signal</keyword>
<dbReference type="GO" id="GO:0050118">
    <property type="term" value="F:N-acetyldiaminopimelate deacetylase activity"/>
    <property type="evidence" value="ECO:0007669"/>
    <property type="project" value="UniProtKB-ARBA"/>
</dbReference>
<dbReference type="SUPFAM" id="SSF55031">
    <property type="entry name" value="Bacterial exopeptidase dimerisation domain"/>
    <property type="match status" value="1"/>
</dbReference>
<keyword evidence="1" id="KW-0378">Hydrolase</keyword>
<organism evidence="5 6">
    <name type="scientific">Neptunicella marina</name>
    <dbReference type="NCBI Taxonomy" id="2125989"/>
    <lineage>
        <taxon>Bacteria</taxon>
        <taxon>Pseudomonadati</taxon>
        <taxon>Pseudomonadota</taxon>
        <taxon>Gammaproteobacteria</taxon>
        <taxon>Alteromonadales</taxon>
        <taxon>Alteromonadaceae</taxon>
        <taxon>Neptunicella</taxon>
    </lineage>
</organism>
<dbReference type="NCBIfam" id="TIGR01891">
    <property type="entry name" value="amidohydrolases"/>
    <property type="match status" value="1"/>
</dbReference>
<evidence type="ECO:0000313" key="6">
    <source>
        <dbReference type="Proteomes" id="UP000601768"/>
    </source>
</evidence>
<dbReference type="AlphaFoldDB" id="A0A8J6IXE6"/>
<proteinExistence type="predicted"/>